<dbReference type="InterPro" id="IPR036283">
    <property type="entry name" value="NOB1_Zf-like_sf"/>
</dbReference>
<dbReference type="GO" id="GO:0004521">
    <property type="term" value="F:RNA endonuclease activity"/>
    <property type="evidence" value="ECO:0007669"/>
    <property type="project" value="UniProtKB-UniRule"/>
</dbReference>
<evidence type="ECO:0000259" key="12">
    <source>
        <dbReference type="Pfam" id="PF17146"/>
    </source>
</evidence>
<dbReference type="GO" id="GO:0016787">
    <property type="term" value="F:hydrolase activity"/>
    <property type="evidence" value="ECO:0007669"/>
    <property type="project" value="UniProtKB-KW"/>
</dbReference>
<evidence type="ECO:0000256" key="9">
    <source>
        <dbReference type="PIRSR" id="PIRSR037125-1"/>
    </source>
</evidence>
<evidence type="ECO:0000256" key="1">
    <source>
        <dbReference type="ARBA" id="ARBA00004123"/>
    </source>
</evidence>
<keyword evidence="4 8" id="KW-0479">Metal-binding</keyword>
<dbReference type="InterPro" id="IPR033411">
    <property type="entry name" value="Ribonuclease_PIN"/>
</dbReference>
<evidence type="ECO:0000256" key="10">
    <source>
        <dbReference type="SAM" id="MobiDB-lite"/>
    </source>
</evidence>
<dbReference type="Gene3D" id="3.40.50.1010">
    <property type="entry name" value="5'-nuclease"/>
    <property type="match status" value="1"/>
</dbReference>
<keyword evidence="3" id="KW-0540">Nuclease</keyword>
<evidence type="ECO:0000256" key="2">
    <source>
        <dbReference type="ARBA" id="ARBA00005858"/>
    </source>
</evidence>
<dbReference type="GO" id="GO:0046872">
    <property type="term" value="F:metal ion binding"/>
    <property type="evidence" value="ECO:0007669"/>
    <property type="project" value="UniProtKB-UniRule"/>
</dbReference>
<dbReference type="CDD" id="cd09876">
    <property type="entry name" value="PIN_Nob1-like"/>
    <property type="match status" value="1"/>
</dbReference>
<feature type="compositionally biased region" description="Basic residues" evidence="10">
    <location>
        <begin position="396"/>
        <end position="411"/>
    </location>
</feature>
<dbReference type="GO" id="GO:0030688">
    <property type="term" value="C:preribosome, small subunit precursor"/>
    <property type="evidence" value="ECO:0007669"/>
    <property type="project" value="TreeGrafter"/>
</dbReference>
<feature type="domain" description="Ribonuclease PIN" evidence="12">
    <location>
        <begin position="7"/>
        <end position="95"/>
    </location>
</feature>
<evidence type="ECO:0000256" key="3">
    <source>
        <dbReference type="ARBA" id="ARBA00022722"/>
    </source>
</evidence>
<sequence length="411" mass="46751">MQHEKFLVMDSGGFIRGYHMLDQFYTQYEMSTVQEVIHEIRDRKTRNKLDSGVLEVKLRGPHPDALQRTVDFCKATGDYAALSAVDIKVIALAVTVEMEKNGMKFLKEIPPTPKFEQARPISALQKKSNPLEALVPRHLKSGTPESAENTETIENAENEEESKSHTEAQAEEGNDTAENESGEDTVSETQADDSTVGEFEGENEEADEDDEEGWITPDNFNQIMLQADKPDEEDDRVFVACCTTDFAMQNVLLQMGIKLLSIDGLQIRNVRNWTLRCYACMRVSPDRDRLFCKFCGNKTLRKISIFIDESGEVKYVNPRRPISTRGTKFSIPKPKPGRANKPNSQFIVTEHQYNQYNKGGQKKRDLDLMMDSEFDFSRGRQASKANPGVARGNPNRVKRTSAKNKRNRRRR</sequence>
<dbReference type="Gene3D" id="6.20.210.10">
    <property type="entry name" value="Nin one binding (NOB1), Zn-ribbon-like"/>
    <property type="match status" value="1"/>
</dbReference>
<keyword evidence="5" id="KW-0378">Hydrolase</keyword>
<feature type="compositionally biased region" description="Acidic residues" evidence="10">
    <location>
        <begin position="169"/>
        <end position="186"/>
    </location>
</feature>
<dbReference type="Pfam" id="PF08772">
    <property type="entry name" value="Zn_ribbon_NOB1"/>
    <property type="match status" value="1"/>
</dbReference>
<protein>
    <recommendedName>
        <fullName evidence="14">20S-pre-rRNA D-site endonuclease NOB1</fullName>
    </recommendedName>
</protein>
<comment type="subcellular location">
    <subcellularLocation>
        <location evidence="1">Nucleus</location>
    </subcellularLocation>
</comment>
<dbReference type="PANTHER" id="PTHR12814:SF2">
    <property type="entry name" value="RNA-BINDING PROTEIN NOB1"/>
    <property type="match status" value="1"/>
</dbReference>
<dbReference type="SUPFAM" id="SSF144206">
    <property type="entry name" value="NOB1 zinc finger-like"/>
    <property type="match status" value="1"/>
</dbReference>
<feature type="binding site" evidence="9">
    <location>
        <position position="277"/>
    </location>
    <ligand>
        <name>Zn(2+)</name>
        <dbReference type="ChEBI" id="CHEBI:29105"/>
    </ligand>
</feature>
<evidence type="ECO:0000256" key="4">
    <source>
        <dbReference type="ARBA" id="ARBA00022723"/>
    </source>
</evidence>
<organism evidence="13">
    <name type="scientific">Vannella robusta</name>
    <dbReference type="NCBI Taxonomy" id="1487602"/>
    <lineage>
        <taxon>Eukaryota</taxon>
        <taxon>Amoebozoa</taxon>
        <taxon>Discosea</taxon>
        <taxon>Flabellinia</taxon>
        <taxon>Vannellidae</taxon>
        <taxon>Vannella</taxon>
    </lineage>
</organism>
<keyword evidence="6 8" id="KW-0862">Zinc</keyword>
<dbReference type="PIRSF" id="PIRSF037125">
    <property type="entry name" value="D-site_20S_pre-rRNA_nuclease"/>
    <property type="match status" value="1"/>
</dbReference>
<evidence type="ECO:0000256" key="8">
    <source>
        <dbReference type="PIRNR" id="PIRNR037125"/>
    </source>
</evidence>
<dbReference type="GO" id="GO:0031981">
    <property type="term" value="C:nuclear lumen"/>
    <property type="evidence" value="ECO:0007669"/>
    <property type="project" value="UniProtKB-ARBA"/>
</dbReference>
<dbReference type="EMBL" id="HBKP01021156">
    <property type="protein sequence ID" value="CAE2234657.1"/>
    <property type="molecule type" value="Transcribed_RNA"/>
</dbReference>
<name>A0A7S4MP79_9EUKA</name>
<evidence type="ECO:0000256" key="7">
    <source>
        <dbReference type="ARBA" id="ARBA00023242"/>
    </source>
</evidence>
<dbReference type="InterPro" id="IPR014881">
    <property type="entry name" value="NOB1_Zn-bd"/>
</dbReference>
<feature type="binding site" evidence="9">
    <location>
        <position position="295"/>
    </location>
    <ligand>
        <name>Zn(2+)</name>
        <dbReference type="ChEBI" id="CHEBI:29105"/>
    </ligand>
</feature>
<dbReference type="AlphaFoldDB" id="A0A7S4MP79"/>
<evidence type="ECO:0000259" key="11">
    <source>
        <dbReference type="Pfam" id="PF08772"/>
    </source>
</evidence>
<proteinExistence type="inferred from homology"/>
<feature type="binding site" evidence="9">
    <location>
        <position position="280"/>
    </location>
    <ligand>
        <name>Zn(2+)</name>
        <dbReference type="ChEBI" id="CHEBI:29105"/>
    </ligand>
</feature>
<evidence type="ECO:0000313" key="13">
    <source>
        <dbReference type="EMBL" id="CAE2234657.1"/>
    </source>
</evidence>
<feature type="binding site" evidence="9">
    <location>
        <position position="292"/>
    </location>
    <ligand>
        <name>Zn(2+)</name>
        <dbReference type="ChEBI" id="CHEBI:29105"/>
    </ligand>
</feature>
<evidence type="ECO:0008006" key="14">
    <source>
        <dbReference type="Google" id="ProtNLM"/>
    </source>
</evidence>
<feature type="domain" description="Nin one binding (NOB1) Zn-ribbon-like" evidence="11">
    <location>
        <begin position="267"/>
        <end position="337"/>
    </location>
</feature>
<dbReference type="GO" id="GO:0005737">
    <property type="term" value="C:cytoplasm"/>
    <property type="evidence" value="ECO:0007669"/>
    <property type="project" value="UniProtKB-ARBA"/>
</dbReference>
<evidence type="ECO:0000256" key="5">
    <source>
        <dbReference type="ARBA" id="ARBA00022801"/>
    </source>
</evidence>
<dbReference type="GO" id="GO:0030490">
    <property type="term" value="P:maturation of SSU-rRNA"/>
    <property type="evidence" value="ECO:0007669"/>
    <property type="project" value="TreeGrafter"/>
</dbReference>
<feature type="compositionally biased region" description="Acidic residues" evidence="10">
    <location>
        <begin position="199"/>
        <end position="213"/>
    </location>
</feature>
<dbReference type="FunFam" id="3.40.50.1010:FF:000020">
    <property type="entry name" value="20S-pre-rRNA D-site endonuclease NOB1"/>
    <property type="match status" value="1"/>
</dbReference>
<dbReference type="PANTHER" id="PTHR12814">
    <property type="entry name" value="RNA-BINDING PROTEIN NOB1"/>
    <property type="match status" value="1"/>
</dbReference>
<accession>A0A7S4MP79</accession>
<evidence type="ECO:0000256" key="6">
    <source>
        <dbReference type="ARBA" id="ARBA00022833"/>
    </source>
</evidence>
<dbReference type="Pfam" id="PF17146">
    <property type="entry name" value="PIN_6"/>
    <property type="match status" value="1"/>
</dbReference>
<feature type="region of interest" description="Disordered" evidence="10">
    <location>
        <begin position="125"/>
        <end position="215"/>
    </location>
</feature>
<gene>
    <name evidence="13" type="ORF">VSP0166_LOCUS14873</name>
</gene>
<reference evidence="13" key="1">
    <citation type="submission" date="2021-01" db="EMBL/GenBank/DDBJ databases">
        <authorList>
            <person name="Corre E."/>
            <person name="Pelletier E."/>
            <person name="Niang G."/>
            <person name="Scheremetjew M."/>
            <person name="Finn R."/>
            <person name="Kale V."/>
            <person name="Holt S."/>
            <person name="Cochrane G."/>
            <person name="Meng A."/>
            <person name="Brown T."/>
            <person name="Cohen L."/>
        </authorList>
    </citation>
    <scope>NUCLEOTIDE SEQUENCE</scope>
    <source>
        <strain evidence="13">DIVA3 518/3/11/1/6</strain>
    </source>
</reference>
<comment type="similarity">
    <text evidence="2 8">Belongs to the NOB1 family.</text>
</comment>
<keyword evidence="7 8" id="KW-0539">Nucleus</keyword>
<dbReference type="InterPro" id="IPR017117">
    <property type="entry name" value="Nob1_euk"/>
</dbReference>
<dbReference type="InterPro" id="IPR039907">
    <property type="entry name" value="NOB1"/>
</dbReference>
<feature type="region of interest" description="Disordered" evidence="10">
    <location>
        <begin position="377"/>
        <end position="411"/>
    </location>
</feature>